<accession>A0A3A8G0M0</accession>
<dbReference type="Proteomes" id="UP000281084">
    <property type="component" value="Unassembled WGS sequence"/>
</dbReference>
<dbReference type="Gene3D" id="3.10.129.10">
    <property type="entry name" value="Hotdog Thioesterase"/>
    <property type="match status" value="1"/>
</dbReference>
<dbReference type="CDD" id="cd03443">
    <property type="entry name" value="PaaI_thioesterase"/>
    <property type="match status" value="1"/>
</dbReference>
<dbReference type="SUPFAM" id="SSF54637">
    <property type="entry name" value="Thioesterase/thiol ester dehydrase-isomerase"/>
    <property type="match status" value="1"/>
</dbReference>
<organism evidence="1 2">
    <name type="scientific">Acinetobacter cumulans</name>
    <dbReference type="NCBI Taxonomy" id="2136182"/>
    <lineage>
        <taxon>Bacteria</taxon>
        <taxon>Pseudomonadati</taxon>
        <taxon>Pseudomonadota</taxon>
        <taxon>Gammaproteobacteria</taxon>
        <taxon>Moraxellales</taxon>
        <taxon>Moraxellaceae</taxon>
        <taxon>Acinetobacter</taxon>
    </lineage>
</organism>
<gene>
    <name evidence="1" type="ORF">D7V64_14545</name>
</gene>
<dbReference type="RefSeq" id="WP_117006596.1">
    <property type="nucleotide sequence ID" value="NZ_RAXZ01000029.1"/>
</dbReference>
<dbReference type="AlphaFoldDB" id="A0A3A8G0M0"/>
<sequence>MSQALKIWKALENKPAGKWTFSKMLCLKAPYFSSISPLFEQLQPSLCIIRMKKHRAVLNHLGTVHAIAMCNMAELAGGTMTDATVPSTHRWIPKGMTVEYLKKAKTDLTATATPVQANFVWTNSSEYLVNVEITDEAQQPVFRAVITMQVSAKK</sequence>
<dbReference type="InterPro" id="IPR027961">
    <property type="entry name" value="DUF4442"/>
</dbReference>
<proteinExistence type="predicted"/>
<reference evidence="1 2" key="1">
    <citation type="submission" date="2018-09" db="EMBL/GenBank/DDBJ databases">
        <title>The draft genome of Acinetobacter spp. strains.</title>
        <authorList>
            <person name="Qin J."/>
            <person name="Feng Y."/>
            <person name="Zong Z."/>
        </authorList>
    </citation>
    <scope>NUCLEOTIDE SEQUENCE [LARGE SCALE GENOMIC DNA]</scope>
    <source>
        <strain evidence="1 2">WCHAc060002</strain>
    </source>
</reference>
<dbReference type="EMBL" id="RAXZ01000029">
    <property type="protein sequence ID" value="RKG48840.1"/>
    <property type="molecule type" value="Genomic_DNA"/>
</dbReference>
<name>A0A3A8G0M0_9GAMM</name>
<dbReference type="InterPro" id="IPR029069">
    <property type="entry name" value="HotDog_dom_sf"/>
</dbReference>
<protein>
    <submittedName>
        <fullName evidence="1">DUF4442 domain-containing protein</fullName>
    </submittedName>
</protein>
<evidence type="ECO:0000313" key="2">
    <source>
        <dbReference type="Proteomes" id="UP000281084"/>
    </source>
</evidence>
<dbReference type="Pfam" id="PF14539">
    <property type="entry name" value="DUF4442"/>
    <property type="match status" value="1"/>
</dbReference>
<evidence type="ECO:0000313" key="1">
    <source>
        <dbReference type="EMBL" id="RKG48840.1"/>
    </source>
</evidence>
<comment type="caution">
    <text evidence="1">The sequence shown here is derived from an EMBL/GenBank/DDBJ whole genome shotgun (WGS) entry which is preliminary data.</text>
</comment>